<dbReference type="PATRIC" id="fig|157838.3.peg.2498"/>
<keyword evidence="3" id="KW-1185">Reference proteome</keyword>
<dbReference type="STRING" id="157838.AN964_11355"/>
<proteinExistence type="predicted"/>
<gene>
    <name evidence="2" type="ORF">AN964_11355</name>
</gene>
<dbReference type="OrthoDB" id="9785911at2"/>
<dbReference type="RefSeq" id="WP_055739783.1">
    <property type="nucleotide sequence ID" value="NZ_JAAIWL010000074.1"/>
</dbReference>
<feature type="domain" description="BioF2-like acetyltransferase" evidence="1">
    <location>
        <begin position="164"/>
        <end position="297"/>
    </location>
</feature>
<dbReference type="Pfam" id="PF13480">
    <property type="entry name" value="Acetyltransf_6"/>
    <property type="match status" value="1"/>
</dbReference>
<dbReference type="InterPro" id="IPR016181">
    <property type="entry name" value="Acyl_CoA_acyltransferase"/>
</dbReference>
<comment type="caution">
    <text evidence="2">The sequence shown here is derived from an EMBL/GenBank/DDBJ whole genome shotgun (WGS) entry which is preliminary data.</text>
</comment>
<dbReference type="Gene3D" id="3.40.630.30">
    <property type="match status" value="1"/>
</dbReference>
<accession>A0A0Q3WYH1</accession>
<dbReference type="PANTHER" id="PTHR36174:SF1">
    <property type="entry name" value="LIPID II:GLYCINE GLYCYLTRANSFERASE"/>
    <property type="match status" value="1"/>
</dbReference>
<reference evidence="2 3" key="1">
    <citation type="submission" date="2015-09" db="EMBL/GenBank/DDBJ databases">
        <title>Genome sequencing project for genomic taxonomy and phylogenomics of Bacillus-like bacteria.</title>
        <authorList>
            <person name="Liu B."/>
            <person name="Wang J."/>
            <person name="Zhu Y."/>
            <person name="Liu G."/>
            <person name="Chen Q."/>
            <person name="Chen Z."/>
            <person name="Lan J."/>
            <person name="Che J."/>
            <person name="Ge C."/>
            <person name="Shi H."/>
            <person name="Pan Z."/>
            <person name="Liu X."/>
        </authorList>
    </citation>
    <scope>NUCLEOTIDE SEQUENCE [LARGE SCALE GENOMIC DNA]</scope>
    <source>
        <strain evidence="2 3">LMG 18435</strain>
    </source>
</reference>
<protein>
    <recommendedName>
        <fullName evidence="1">BioF2-like acetyltransferase domain-containing protein</fullName>
    </recommendedName>
</protein>
<dbReference type="SUPFAM" id="SSF55729">
    <property type="entry name" value="Acyl-CoA N-acyltransferases (Nat)"/>
    <property type="match status" value="1"/>
</dbReference>
<evidence type="ECO:0000259" key="1">
    <source>
        <dbReference type="Pfam" id="PF13480"/>
    </source>
</evidence>
<organism evidence="2 3">
    <name type="scientific">Heyndrickxia shackletonii</name>
    <dbReference type="NCBI Taxonomy" id="157838"/>
    <lineage>
        <taxon>Bacteria</taxon>
        <taxon>Bacillati</taxon>
        <taxon>Bacillota</taxon>
        <taxon>Bacilli</taxon>
        <taxon>Bacillales</taxon>
        <taxon>Bacillaceae</taxon>
        <taxon>Heyndrickxia</taxon>
    </lineage>
</organism>
<evidence type="ECO:0000313" key="2">
    <source>
        <dbReference type="EMBL" id="KQL54035.1"/>
    </source>
</evidence>
<sequence length="357" mass="42652">MYEVISFQERSLWKEKLAQLNKNDVFYYHSYSNLNLFTGDGDPFLFYCEDERGKKLCYVFLRRNINALAFMEAEKETELYDIITPTYGYGGPLYNDLDEQLLIHFRRDFEDYCKMENIISEFIRFHPLYQNQTYLEKLVDVSYDRETIYIDLTKREDEIYNGYHKNHKRNIKKAIKNQLTFKVFQNENAYPIIDTFYEMYKKTMDKVNASAYSYYSRDYLEQLVQEFPDKSMIGTVYYNGDMIAAALCLYDGSVLHYHLGCSEQKFLSLGSNTYLLHHIALWGKSEGLNVFHLGGGHIGRDSLFQFKHRFNPEGTLNFYIGKKVHNPEKYKSLVEKWEKFYQQESKPSFFPEYRQKI</sequence>
<dbReference type="PANTHER" id="PTHR36174">
    <property type="entry name" value="LIPID II:GLYCINE GLYCYLTRANSFERASE"/>
    <property type="match status" value="1"/>
</dbReference>
<dbReference type="InterPro" id="IPR038740">
    <property type="entry name" value="BioF2-like_GNAT_dom"/>
</dbReference>
<dbReference type="AlphaFoldDB" id="A0A0Q3WYH1"/>
<dbReference type="Proteomes" id="UP000051888">
    <property type="component" value="Unassembled WGS sequence"/>
</dbReference>
<dbReference type="InterPro" id="IPR050644">
    <property type="entry name" value="PG_Glycine_Bridge_Synth"/>
</dbReference>
<evidence type="ECO:0000313" key="3">
    <source>
        <dbReference type="Proteomes" id="UP000051888"/>
    </source>
</evidence>
<name>A0A0Q3WYH1_9BACI</name>
<dbReference type="EMBL" id="LJJC01000004">
    <property type="protein sequence ID" value="KQL54035.1"/>
    <property type="molecule type" value="Genomic_DNA"/>
</dbReference>